<evidence type="ECO:0000256" key="11">
    <source>
        <dbReference type="RuleBase" id="RU000672"/>
    </source>
</evidence>
<dbReference type="InterPro" id="IPR000269">
    <property type="entry name" value="Cu_amine_oxidase"/>
</dbReference>
<evidence type="ECO:0000256" key="10">
    <source>
        <dbReference type="PIRSR" id="PIRSR600269-51"/>
    </source>
</evidence>
<evidence type="ECO:0000313" key="16">
    <source>
        <dbReference type="EMBL" id="OAL66068.1"/>
    </source>
</evidence>
<protein>
    <recommendedName>
        <fullName evidence="11">Amine oxidase</fullName>
        <ecNumber evidence="11">1.4.3.-</ecNumber>
    </recommendedName>
</protein>
<evidence type="ECO:0000256" key="3">
    <source>
        <dbReference type="ARBA" id="ARBA00011738"/>
    </source>
</evidence>
<evidence type="ECO:0000256" key="6">
    <source>
        <dbReference type="ARBA" id="ARBA00023002"/>
    </source>
</evidence>
<accession>A0A178F1S6</accession>
<dbReference type="Gene3D" id="3.40.50.12780">
    <property type="entry name" value="N-terminal domain of ligase-like"/>
    <property type="match status" value="1"/>
</dbReference>
<feature type="domain" description="AMP-dependent synthetase/ligase" evidence="13">
    <location>
        <begin position="738"/>
        <end position="1053"/>
    </location>
</feature>
<dbReference type="GO" id="GO:0005507">
    <property type="term" value="F:copper ion binding"/>
    <property type="evidence" value="ECO:0007669"/>
    <property type="project" value="InterPro"/>
</dbReference>
<dbReference type="PROSITE" id="PS00455">
    <property type="entry name" value="AMP_BINDING"/>
    <property type="match status" value="1"/>
</dbReference>
<dbReference type="SUPFAM" id="SSF54416">
    <property type="entry name" value="Amine oxidase N-terminal region"/>
    <property type="match status" value="2"/>
</dbReference>
<dbReference type="VEuPathDB" id="FungiDB:TERG_01831"/>
<dbReference type="VEuPathDB" id="FungiDB:TERG_01832"/>
<proteinExistence type="inferred from homology"/>
<dbReference type="FunFam" id="2.70.98.20:FF:000001">
    <property type="entry name" value="Amine oxidase"/>
    <property type="match status" value="1"/>
</dbReference>
<comment type="caution">
    <text evidence="16">The sequence shown here is derived from an EMBL/GenBank/DDBJ whole genome shotgun (WGS) entry which is preliminary data.</text>
</comment>
<feature type="modified residue" description="2',4',5'-topaquinone" evidence="10">
    <location>
        <position position="391"/>
    </location>
</feature>
<dbReference type="InterPro" id="IPR042099">
    <property type="entry name" value="ANL_N_sf"/>
</dbReference>
<dbReference type="CDD" id="cd04433">
    <property type="entry name" value="AFD_class_I"/>
    <property type="match status" value="1"/>
</dbReference>
<dbReference type="GO" id="GO:0008131">
    <property type="term" value="F:primary methylamine oxidase activity"/>
    <property type="evidence" value="ECO:0007669"/>
    <property type="project" value="InterPro"/>
</dbReference>
<name>A0A178F1S6_TRIRU</name>
<comment type="subunit">
    <text evidence="3">Homodimer.</text>
</comment>
<dbReference type="InterPro" id="IPR045851">
    <property type="entry name" value="AMP-bd_C_sf"/>
</dbReference>
<dbReference type="PROSITE" id="PS01164">
    <property type="entry name" value="COPPER_AMINE_OXID_1"/>
    <property type="match status" value="1"/>
</dbReference>
<keyword evidence="7 11" id="KW-0186">Copper</keyword>
<comment type="PTM">
    <text evidence="10 11">Topaquinone (TPQ) is generated by copper-dependent autoxidation of a specific tyrosyl residue.</text>
</comment>
<dbReference type="InterPro" id="IPR015802">
    <property type="entry name" value="Cu_amine_oxidase_N3"/>
</dbReference>
<dbReference type="InterPro" id="IPR016182">
    <property type="entry name" value="Cu_amine_oxidase_N-reg"/>
</dbReference>
<dbReference type="Pfam" id="PF01179">
    <property type="entry name" value="Cu_amine_oxid"/>
    <property type="match status" value="1"/>
</dbReference>
<dbReference type="InterPro" id="IPR049948">
    <property type="entry name" value="Cu_Am_ox_TPQ-bd"/>
</dbReference>
<organism evidence="16 17">
    <name type="scientific">Trichophyton rubrum</name>
    <name type="common">Athlete's foot fungus</name>
    <name type="synonym">Epidermophyton rubrum</name>
    <dbReference type="NCBI Taxonomy" id="5551"/>
    <lineage>
        <taxon>Eukaryota</taxon>
        <taxon>Fungi</taxon>
        <taxon>Dikarya</taxon>
        <taxon>Ascomycota</taxon>
        <taxon>Pezizomycotina</taxon>
        <taxon>Eurotiomycetes</taxon>
        <taxon>Eurotiomycetidae</taxon>
        <taxon>Onygenales</taxon>
        <taxon>Arthrodermataceae</taxon>
        <taxon>Trichophyton</taxon>
    </lineage>
</organism>
<evidence type="ECO:0000259" key="14">
    <source>
        <dbReference type="Pfam" id="PF01179"/>
    </source>
</evidence>
<dbReference type="Gene3D" id="3.10.450.40">
    <property type="match status" value="2"/>
</dbReference>
<dbReference type="PANTHER" id="PTHR10638:SF33">
    <property type="entry name" value="AMINE OXIDASE"/>
    <property type="match status" value="1"/>
</dbReference>
<evidence type="ECO:0000256" key="2">
    <source>
        <dbReference type="ARBA" id="ARBA00007983"/>
    </source>
</evidence>
<reference evidence="16 17" key="1">
    <citation type="submission" date="2016-05" db="EMBL/GenBank/DDBJ databases">
        <title>Genome sequencing of Trichophyton rubrum CMCC(F)T1i isolated from hair.</title>
        <authorList>
            <person name="Zhan P."/>
            <person name="Tao Y."/>
            <person name="Liu W."/>
        </authorList>
    </citation>
    <scope>NUCLEOTIDE SEQUENCE [LARGE SCALE GENOMIC DNA]</scope>
    <source>
        <strain evidence="17">CMCC(F)T1i</strain>
    </source>
</reference>
<evidence type="ECO:0000256" key="4">
    <source>
        <dbReference type="ARBA" id="ARBA00022723"/>
    </source>
</evidence>
<dbReference type="GO" id="GO:0048038">
    <property type="term" value="F:quinone binding"/>
    <property type="evidence" value="ECO:0007669"/>
    <property type="project" value="InterPro"/>
</dbReference>
<keyword evidence="6 11" id="KW-0560">Oxidoreductase</keyword>
<dbReference type="Proteomes" id="UP000243015">
    <property type="component" value="Unassembled WGS sequence"/>
</dbReference>
<comment type="cofactor">
    <cofactor evidence="1">
        <name>Cu cation</name>
        <dbReference type="ChEBI" id="CHEBI:23378"/>
    </cofactor>
</comment>
<dbReference type="Gene3D" id="3.30.300.30">
    <property type="match status" value="1"/>
</dbReference>
<dbReference type="FunFam" id="3.10.450.40:FF:000017">
    <property type="entry name" value="Amine oxidase"/>
    <property type="match status" value="1"/>
</dbReference>
<feature type="region of interest" description="Disordered" evidence="12">
    <location>
        <begin position="1217"/>
        <end position="1238"/>
    </location>
</feature>
<feature type="active site" description="Proton acceptor" evidence="9">
    <location>
        <position position="307"/>
    </location>
</feature>
<dbReference type="PANTHER" id="PTHR10638">
    <property type="entry name" value="COPPER AMINE OXIDASE"/>
    <property type="match status" value="1"/>
</dbReference>
<dbReference type="Pfam" id="PF00501">
    <property type="entry name" value="AMP-binding"/>
    <property type="match status" value="1"/>
</dbReference>
<comment type="cofactor">
    <cofactor evidence="11">
        <name>Cu cation</name>
        <dbReference type="ChEBI" id="CHEBI:23378"/>
    </cofactor>
    <text evidence="11">Contains 1 topaquinone per subunit.</text>
</comment>
<keyword evidence="5 9" id="KW-0801">TPQ</keyword>
<evidence type="ECO:0000256" key="7">
    <source>
        <dbReference type="ARBA" id="ARBA00023008"/>
    </source>
</evidence>
<dbReference type="InterPro" id="IPR015798">
    <property type="entry name" value="Cu_amine_oxidase_C"/>
</dbReference>
<evidence type="ECO:0000313" key="17">
    <source>
        <dbReference type="Proteomes" id="UP000243015"/>
    </source>
</evidence>
<keyword evidence="8" id="KW-1015">Disulfide bond</keyword>
<dbReference type="AlphaFoldDB" id="A0A178F1S6"/>
<dbReference type="EC" id="1.4.3.-" evidence="11"/>
<dbReference type="GO" id="GO:0009308">
    <property type="term" value="P:amine metabolic process"/>
    <property type="evidence" value="ECO:0007669"/>
    <property type="project" value="UniProtKB-UniRule"/>
</dbReference>
<feature type="compositionally biased region" description="Basic and acidic residues" evidence="12">
    <location>
        <begin position="1227"/>
        <end position="1238"/>
    </location>
</feature>
<sequence>MAPHPFDPVTPAELRLAVKILENAFPGVALRYKVIDLQEPIKKDVVPYIEAERLCVSLPKKPARLLMAMFHRLDTKSFMKALINIDTRVLLQVKEIPKDIQGPCDADELIEMEQLCLEHPAVKAEVEKMKLPPGVTVCSDPWIYGTDDPNETRRLLQFYMYLVDTEDPQHNHYSLPCTFSPVFDGNSKELVRIDYLSTGSDHSTKPTQPWKPVKAVQYAHNLLDEPTRTDLKPYIVQQPEGPSFSVSGNFVHWQKWRFHVGFNYREGMVLYNVTYDRRNVFYRLAVNEMTVPYGDPRAPYHRKQAFDIGDVGFGVTANQLSLGCDCLGHIKYFDGYRIDSKGNPVLLKNVLCLHEQDNGIQHKHTNYRSQAATVVRNRQLVLQMICTVANYEYIFAWIFDQAGNIELEVRATGILSTMPIDEGVSVPFGTNVAPGVMAAYHQHIFSIRIDPAIDGYNNTVIYQDSVSMPDDPVTNPYGVGYVQKTKVIKRSTAADLSVPDARVFKIRNDNIINPTSGKPVAYKLHALPSQLMLMHPLSFNMKRAQFATRPIWVTKYRDDELYAAGEFTNQSKGSSGVEQWVAREDDVENTDVVLWHTFALTHNPRPEDFPVMPMEKVSIMLRPDGFFEKNPALDVPQSTQNFNHFGSLLQPTVVYHPPTTAIEQFEATPQSNSSKEPLLVQLLALAHQTPPTETVVEDDALGCQKTYPELLADILATRELLRAQLPPSALDTQGLLCERRQSVALLAKSGYEFLVAFFAVRSLGGVCAPLGTAVLPEEAEYFLSLIKSISILAGQGSIERASSIRTYIKQTKSEALATVSISSDAKALDEAEGAIEIDHNCVMAPDGPGMIMFTSGTTGCPKGAVLPRCSLLGTGIREPGSAALVYRPNHWIGGARDIIQSLLLGRKVHSLKTKVQDARAEDVLRAFRTSLITHAAFMPDVLRRMMYLLTCHRDLSTIPQEEKDIWHSYFKGLSIIKCSGGSLEPPVRDFWVGLTGLPFENFYASTELGGIAIGGPSEIYGSIGTPVPGIKVKLSEGDRGEICFKSPKMLLHYIGDNRTIESIFDKEGYYKTGDLAKFINKEYIFTGRVATDYVQYAAFRFSTLAVEDDLTKLPYISEACVVAVPHKKLRQLCGAVVRLRPDTQIPSNMTALGLIRSDLEGSLPTYMMPTLLKVLKDEEELPCTVIGKPEKKEILRIYFGSENGVQVEDYPPEVESCPIPKPGEATKPWDWDGRQFEH</sequence>
<dbReference type="EMBL" id="LHPM01000013">
    <property type="protein sequence ID" value="OAL66068.1"/>
    <property type="molecule type" value="Genomic_DNA"/>
</dbReference>
<dbReference type="Pfam" id="PF02728">
    <property type="entry name" value="Cu_amine_oxidN3"/>
    <property type="match status" value="1"/>
</dbReference>
<evidence type="ECO:0000256" key="9">
    <source>
        <dbReference type="PIRSR" id="PIRSR600269-50"/>
    </source>
</evidence>
<feature type="active site" description="Schiff-base intermediate with substrate; via topaquinone" evidence="9">
    <location>
        <position position="391"/>
    </location>
</feature>
<feature type="domain" description="Copper amine oxidase N3-terminal" evidence="15">
    <location>
        <begin position="105"/>
        <end position="194"/>
    </location>
</feature>
<gene>
    <name evidence="16" type="ORF">A7C99_3172</name>
</gene>
<evidence type="ECO:0000259" key="13">
    <source>
        <dbReference type="Pfam" id="PF00501"/>
    </source>
</evidence>
<dbReference type="Gene3D" id="2.70.98.20">
    <property type="entry name" value="Copper amine oxidase, catalytic domain"/>
    <property type="match status" value="1"/>
</dbReference>
<dbReference type="SUPFAM" id="SSF56801">
    <property type="entry name" value="Acetyl-CoA synthetase-like"/>
    <property type="match status" value="1"/>
</dbReference>
<dbReference type="InterPro" id="IPR000873">
    <property type="entry name" value="AMP-dep_synth/lig_dom"/>
</dbReference>
<dbReference type="InterPro" id="IPR020845">
    <property type="entry name" value="AMP-binding_CS"/>
</dbReference>
<evidence type="ECO:0000256" key="8">
    <source>
        <dbReference type="ARBA" id="ARBA00023157"/>
    </source>
</evidence>
<dbReference type="InterPro" id="IPR036460">
    <property type="entry name" value="Cu_amine_oxidase_C_sf"/>
</dbReference>
<dbReference type="FunFam" id="3.10.450.40:FF:000011">
    <property type="entry name" value="Amine oxidase"/>
    <property type="match status" value="1"/>
</dbReference>
<comment type="similarity">
    <text evidence="2 11">Belongs to the copper/topaquinone oxidase family.</text>
</comment>
<keyword evidence="4 11" id="KW-0479">Metal-binding</keyword>
<evidence type="ECO:0000256" key="5">
    <source>
        <dbReference type="ARBA" id="ARBA00022772"/>
    </source>
</evidence>
<feature type="domain" description="Copper amine oxidase catalytic" evidence="14">
    <location>
        <begin position="236"/>
        <end position="633"/>
    </location>
</feature>
<evidence type="ECO:0000256" key="12">
    <source>
        <dbReference type="SAM" id="MobiDB-lite"/>
    </source>
</evidence>
<dbReference type="SUPFAM" id="SSF49998">
    <property type="entry name" value="Amine oxidase catalytic domain"/>
    <property type="match status" value="1"/>
</dbReference>
<evidence type="ECO:0000259" key="15">
    <source>
        <dbReference type="Pfam" id="PF02728"/>
    </source>
</evidence>
<evidence type="ECO:0000256" key="1">
    <source>
        <dbReference type="ARBA" id="ARBA00001935"/>
    </source>
</evidence>